<dbReference type="InterPro" id="IPR011004">
    <property type="entry name" value="Trimer_LpxA-like_sf"/>
</dbReference>
<dbReference type="SUPFAM" id="SSF51161">
    <property type="entry name" value="Trimeric LpxA-like enzymes"/>
    <property type="match status" value="1"/>
</dbReference>
<dbReference type="Gene3D" id="2.160.10.10">
    <property type="entry name" value="Hexapeptide repeat proteins"/>
    <property type="match status" value="1"/>
</dbReference>
<organism evidence="1 2">
    <name type="scientific">Dickeya aquatica</name>
    <dbReference type="NCBI Taxonomy" id="1401087"/>
    <lineage>
        <taxon>Bacteria</taxon>
        <taxon>Pseudomonadati</taxon>
        <taxon>Pseudomonadota</taxon>
        <taxon>Gammaproteobacteria</taxon>
        <taxon>Enterobacterales</taxon>
        <taxon>Pectobacteriaceae</taxon>
        <taxon>Dickeya</taxon>
    </lineage>
</organism>
<accession>A0A375ACT7</accession>
<dbReference type="EMBL" id="LT615367">
    <property type="protein sequence ID" value="SLM63741.1"/>
    <property type="molecule type" value="Genomic_DNA"/>
</dbReference>
<name>A0A375ACT7_9GAMM</name>
<sequence length="38" mass="4102">MSIVGMGAAVFNDIPDEVIALGNPARILRKNDSKKVFN</sequence>
<dbReference type="KEGG" id="daq:DAQ1742_02892"/>
<keyword evidence="2" id="KW-1185">Reference proteome</keyword>
<reference evidence="1 2" key="1">
    <citation type="submission" date="2016-09" db="EMBL/GenBank/DDBJ databases">
        <authorList>
            <person name="Reverchon S."/>
            <person name="Nasser W."/>
            <person name="Leonard S."/>
            <person name="Brochier C."/>
            <person name="Duprey A."/>
        </authorList>
    </citation>
    <scope>NUCLEOTIDE SEQUENCE [LARGE SCALE GENOMIC DNA]</scope>
    <source>
        <strain evidence="1 2">174/2</strain>
    </source>
</reference>
<evidence type="ECO:0008006" key="3">
    <source>
        <dbReference type="Google" id="ProtNLM"/>
    </source>
</evidence>
<gene>
    <name evidence="1" type="ORF">DAQ1742_02892</name>
</gene>
<dbReference type="AlphaFoldDB" id="A0A375ACT7"/>
<protein>
    <recommendedName>
        <fullName evidence="3">Maltose O-acetyltransferase</fullName>
    </recommendedName>
</protein>
<evidence type="ECO:0000313" key="2">
    <source>
        <dbReference type="Proteomes" id="UP000294820"/>
    </source>
</evidence>
<proteinExistence type="predicted"/>
<dbReference type="Proteomes" id="UP000294820">
    <property type="component" value="Chromosome 1"/>
</dbReference>
<evidence type="ECO:0000313" key="1">
    <source>
        <dbReference type="EMBL" id="SLM63741.1"/>
    </source>
</evidence>